<comment type="caution">
    <text evidence="1">The sequence shown here is derived from an EMBL/GenBank/DDBJ whole genome shotgun (WGS) entry which is preliminary data.</text>
</comment>
<protein>
    <submittedName>
        <fullName evidence="1">Uncharacterized protein</fullName>
    </submittedName>
</protein>
<evidence type="ECO:0000313" key="2">
    <source>
        <dbReference type="Proteomes" id="UP001156905"/>
    </source>
</evidence>
<gene>
    <name evidence="1" type="ORF">GCM10007857_88620</name>
</gene>
<sequence length="153" mass="17283">MNTKQAAAQLARTKTALRAIKRCIKDGEPVQLLDYHAGIALDALSQIEGDHLPDTIAIQWHDRTTYNRYKVACDVQDAGNLRALAREFVKVVEHASEETQSTEATWHDDAVTLFVNKLERLCRSERRFNEVYANCKKKMEATCASNVVTFSRG</sequence>
<organism evidence="1 2">
    <name type="scientific">Bradyrhizobium iriomotense</name>
    <dbReference type="NCBI Taxonomy" id="441950"/>
    <lineage>
        <taxon>Bacteria</taxon>
        <taxon>Pseudomonadati</taxon>
        <taxon>Pseudomonadota</taxon>
        <taxon>Alphaproteobacteria</taxon>
        <taxon>Hyphomicrobiales</taxon>
        <taxon>Nitrobacteraceae</taxon>
        <taxon>Bradyrhizobium</taxon>
    </lineage>
</organism>
<accession>A0ABQ6BCN0</accession>
<name>A0ABQ6BCN0_9BRAD</name>
<proteinExistence type="predicted"/>
<dbReference type="RefSeq" id="WP_284276109.1">
    <property type="nucleotide sequence ID" value="NZ_BSOW01000068.1"/>
</dbReference>
<dbReference type="EMBL" id="BSOW01000068">
    <property type="protein sequence ID" value="GLR92142.1"/>
    <property type="molecule type" value="Genomic_DNA"/>
</dbReference>
<reference evidence="2" key="1">
    <citation type="journal article" date="2019" name="Int. J. Syst. Evol. Microbiol.">
        <title>The Global Catalogue of Microorganisms (GCM) 10K type strain sequencing project: providing services to taxonomists for standard genome sequencing and annotation.</title>
        <authorList>
            <consortium name="The Broad Institute Genomics Platform"/>
            <consortium name="The Broad Institute Genome Sequencing Center for Infectious Disease"/>
            <person name="Wu L."/>
            <person name="Ma J."/>
        </authorList>
    </citation>
    <scope>NUCLEOTIDE SEQUENCE [LARGE SCALE GENOMIC DNA]</scope>
    <source>
        <strain evidence="2">NBRC 102520</strain>
    </source>
</reference>
<evidence type="ECO:0000313" key="1">
    <source>
        <dbReference type="EMBL" id="GLR92142.1"/>
    </source>
</evidence>
<dbReference type="Proteomes" id="UP001156905">
    <property type="component" value="Unassembled WGS sequence"/>
</dbReference>
<keyword evidence="2" id="KW-1185">Reference proteome</keyword>